<reference evidence="2" key="2">
    <citation type="submission" date="2021-04" db="EMBL/GenBank/DDBJ databases">
        <authorList>
            <person name="Gilroy R."/>
        </authorList>
    </citation>
    <scope>NUCLEOTIDE SEQUENCE</scope>
    <source>
        <strain evidence="2">CHK199-9574</strain>
    </source>
</reference>
<evidence type="ECO:0000313" key="2">
    <source>
        <dbReference type="EMBL" id="HIY77881.1"/>
    </source>
</evidence>
<dbReference type="EMBL" id="DXCO01000019">
    <property type="protein sequence ID" value="HIY77881.1"/>
    <property type="molecule type" value="Genomic_DNA"/>
</dbReference>
<protein>
    <submittedName>
        <fullName evidence="2">Uncharacterized protein</fullName>
    </submittedName>
</protein>
<keyword evidence="1" id="KW-0472">Membrane</keyword>
<gene>
    <name evidence="2" type="ORF">H9728_02450</name>
</gene>
<comment type="caution">
    <text evidence="2">The sequence shown here is derived from an EMBL/GenBank/DDBJ whole genome shotgun (WGS) entry which is preliminary data.</text>
</comment>
<dbReference type="AlphaFoldDB" id="A0A9D2CG35"/>
<sequence length="249" mass="28673">MKEADLLKKVLEESLKEDPERDEKTLSAIKKKIRQEEEMEEDEQEMLPAPPPHTVSGRWKHFTAAALSVAVVAVCLVVTLFSMEKPPEEHYYAAAEYERTLVADDYDFSALYKGNLSFSGYEVDRAYIYHTKEDDPTVVYIELNYLQSTTKLSFNLYIFFVENYEFEYEERFDLSDATLQMQFEVGGKTQTIKYKQSSMPNDASGGALETVSQMTKFKVDSFTYYMSVDSIRIVGEDTNQLAELIGQMF</sequence>
<keyword evidence="1" id="KW-1133">Transmembrane helix</keyword>
<keyword evidence="1" id="KW-0812">Transmembrane</keyword>
<name>A0A9D2CG35_9FIRM</name>
<dbReference type="Proteomes" id="UP000824135">
    <property type="component" value="Unassembled WGS sequence"/>
</dbReference>
<accession>A0A9D2CG35</accession>
<organism evidence="2 3">
    <name type="scientific">Candidatus Borkfalkia excrementavium</name>
    <dbReference type="NCBI Taxonomy" id="2838505"/>
    <lineage>
        <taxon>Bacteria</taxon>
        <taxon>Bacillati</taxon>
        <taxon>Bacillota</taxon>
        <taxon>Clostridia</taxon>
        <taxon>Christensenellales</taxon>
        <taxon>Christensenellaceae</taxon>
        <taxon>Candidatus Borkfalkia</taxon>
    </lineage>
</organism>
<evidence type="ECO:0000313" key="3">
    <source>
        <dbReference type="Proteomes" id="UP000824135"/>
    </source>
</evidence>
<reference evidence="2" key="1">
    <citation type="journal article" date="2021" name="PeerJ">
        <title>Extensive microbial diversity within the chicken gut microbiome revealed by metagenomics and culture.</title>
        <authorList>
            <person name="Gilroy R."/>
            <person name="Ravi A."/>
            <person name="Getino M."/>
            <person name="Pursley I."/>
            <person name="Horton D.L."/>
            <person name="Alikhan N.F."/>
            <person name="Baker D."/>
            <person name="Gharbi K."/>
            <person name="Hall N."/>
            <person name="Watson M."/>
            <person name="Adriaenssens E.M."/>
            <person name="Foster-Nyarko E."/>
            <person name="Jarju S."/>
            <person name="Secka A."/>
            <person name="Antonio M."/>
            <person name="Oren A."/>
            <person name="Chaudhuri R.R."/>
            <person name="La Ragione R."/>
            <person name="Hildebrand F."/>
            <person name="Pallen M.J."/>
        </authorList>
    </citation>
    <scope>NUCLEOTIDE SEQUENCE</scope>
    <source>
        <strain evidence="2">CHK199-9574</strain>
    </source>
</reference>
<evidence type="ECO:0000256" key="1">
    <source>
        <dbReference type="SAM" id="Phobius"/>
    </source>
</evidence>
<feature type="transmembrane region" description="Helical" evidence="1">
    <location>
        <begin position="62"/>
        <end position="81"/>
    </location>
</feature>
<proteinExistence type="predicted"/>